<evidence type="ECO:0000313" key="2">
    <source>
        <dbReference type="Proteomes" id="UP000248340"/>
    </source>
</evidence>
<sequence>MVYVHYIAADPIANDRAYPYFTWIFISADRNTAETCFRILQENKGRSLTVPMGPSQTVQTLTPKGIYRMSPKFWVLQIAENSDCISNLAGAASLNPVPGTGQKDPAFAPLAGRMLCYWMGPYAALGNKPLAQLFDGHEYDRLSGYSFFIRQCGYPNTYWYCDGERIYLSTTRRSRFTVSIADRNTDTVRDASSNTPLIESDHITISWSDRGNRKRIGLDDNYGLIPNADDYKVFSYLDFAGRFSLTDTAIPDPGHDGSTTVQALCWLGRRSSQEAFELCYGFYPEDDR</sequence>
<organism evidence="1 2">
    <name type="scientific">Aspergillus uvarum CBS 121591</name>
    <dbReference type="NCBI Taxonomy" id="1448315"/>
    <lineage>
        <taxon>Eukaryota</taxon>
        <taxon>Fungi</taxon>
        <taxon>Dikarya</taxon>
        <taxon>Ascomycota</taxon>
        <taxon>Pezizomycotina</taxon>
        <taxon>Eurotiomycetes</taxon>
        <taxon>Eurotiomycetidae</taxon>
        <taxon>Eurotiales</taxon>
        <taxon>Aspergillaceae</taxon>
        <taxon>Aspergillus</taxon>
        <taxon>Aspergillus subgen. Circumdati</taxon>
    </lineage>
</organism>
<proteinExistence type="predicted"/>
<protein>
    <submittedName>
        <fullName evidence="1">Uncharacterized protein</fullName>
    </submittedName>
</protein>
<reference evidence="1 2" key="1">
    <citation type="submission" date="2016-12" db="EMBL/GenBank/DDBJ databases">
        <title>The genomes of Aspergillus section Nigri reveals drivers in fungal speciation.</title>
        <authorList>
            <consortium name="DOE Joint Genome Institute"/>
            <person name="Vesth T.C."/>
            <person name="Nybo J."/>
            <person name="Theobald S."/>
            <person name="Brandl J."/>
            <person name="Frisvad J.C."/>
            <person name="Nielsen K.F."/>
            <person name="Lyhne E.K."/>
            <person name="Kogle M.E."/>
            <person name="Kuo A."/>
            <person name="Riley R."/>
            <person name="Clum A."/>
            <person name="Nolan M."/>
            <person name="Lipzen A."/>
            <person name="Salamov A."/>
            <person name="Henrissat B."/>
            <person name="Wiebenga A."/>
            <person name="De Vries R.P."/>
            <person name="Grigoriev I.V."/>
            <person name="Mortensen U.H."/>
            <person name="Andersen M.R."/>
            <person name="Baker S.E."/>
        </authorList>
    </citation>
    <scope>NUCLEOTIDE SEQUENCE [LARGE SCALE GENOMIC DNA]</scope>
    <source>
        <strain evidence="1 2">CBS 121591</strain>
    </source>
</reference>
<gene>
    <name evidence="1" type="ORF">BO82DRAFT_358713</name>
</gene>
<dbReference type="VEuPathDB" id="FungiDB:BO82DRAFT_358713"/>
<accession>A0A319BT97</accession>
<evidence type="ECO:0000313" key="1">
    <source>
        <dbReference type="EMBL" id="PYH76846.1"/>
    </source>
</evidence>
<dbReference type="GeneID" id="37139108"/>
<dbReference type="AlphaFoldDB" id="A0A319BT97"/>
<dbReference type="RefSeq" id="XP_025487046.1">
    <property type="nucleotide sequence ID" value="XM_025636367.1"/>
</dbReference>
<keyword evidence="2" id="KW-1185">Reference proteome</keyword>
<dbReference type="Proteomes" id="UP000248340">
    <property type="component" value="Unassembled WGS sequence"/>
</dbReference>
<name>A0A319BT97_9EURO</name>
<dbReference type="EMBL" id="KZ821749">
    <property type="protein sequence ID" value="PYH76846.1"/>
    <property type="molecule type" value="Genomic_DNA"/>
</dbReference>
<dbReference type="OrthoDB" id="4358442at2759"/>